<dbReference type="Gene3D" id="3.90.380.10">
    <property type="entry name" value="Naphthalene 1,2-dioxygenase Alpha Subunit, Chain A, domain 1"/>
    <property type="match status" value="1"/>
</dbReference>
<keyword evidence="8" id="KW-0520">NAD</keyword>
<evidence type="ECO:0000313" key="11">
    <source>
        <dbReference type="Proteomes" id="UP000478090"/>
    </source>
</evidence>
<evidence type="ECO:0000256" key="3">
    <source>
        <dbReference type="ARBA" id="ARBA00022714"/>
    </source>
</evidence>
<gene>
    <name evidence="10" type="ORF">GTP27_18090</name>
</gene>
<keyword evidence="3" id="KW-0001">2Fe-2S</keyword>
<feature type="domain" description="Rieske" evidence="9">
    <location>
        <begin position="13"/>
        <end position="79"/>
    </location>
</feature>
<evidence type="ECO:0000256" key="6">
    <source>
        <dbReference type="ARBA" id="ARBA00023004"/>
    </source>
</evidence>
<comment type="caution">
    <text evidence="10">The sequence shown here is derived from an EMBL/GenBank/DDBJ whole genome shotgun (WGS) entry which is preliminary data.</text>
</comment>
<dbReference type="Pfam" id="PF00355">
    <property type="entry name" value="Rieske"/>
    <property type="match status" value="1"/>
</dbReference>
<dbReference type="CDD" id="cd00680">
    <property type="entry name" value="RHO_alpha_C"/>
    <property type="match status" value="1"/>
</dbReference>
<evidence type="ECO:0000256" key="2">
    <source>
        <dbReference type="ARBA" id="ARBA00008751"/>
    </source>
</evidence>
<dbReference type="InterPro" id="IPR001663">
    <property type="entry name" value="Rng_hydr_dOase-A"/>
</dbReference>
<keyword evidence="6" id="KW-0408">Iron</keyword>
<evidence type="ECO:0000256" key="8">
    <source>
        <dbReference type="ARBA" id="ARBA00023027"/>
    </source>
</evidence>
<name>A0ABW9VP84_9BURK</name>
<keyword evidence="7" id="KW-0411">Iron-sulfur</keyword>
<dbReference type="PANTHER" id="PTHR43756">
    <property type="entry name" value="CHOLINE MONOOXYGENASE, CHLOROPLASTIC"/>
    <property type="match status" value="1"/>
</dbReference>
<keyword evidence="5" id="KW-0560">Oxidoreductase</keyword>
<dbReference type="InterPro" id="IPR015879">
    <property type="entry name" value="Ring_hydroxy_dOase_asu_C_dom"/>
</dbReference>
<proteinExistence type="inferred from homology"/>
<dbReference type="PROSITE" id="PS00570">
    <property type="entry name" value="RING_HYDROXYL_ALPHA"/>
    <property type="match status" value="1"/>
</dbReference>
<comment type="cofactor">
    <cofactor evidence="1">
        <name>Fe cation</name>
        <dbReference type="ChEBI" id="CHEBI:24875"/>
    </cofactor>
</comment>
<evidence type="ECO:0000313" key="10">
    <source>
        <dbReference type="EMBL" id="MYM41231.1"/>
    </source>
</evidence>
<protein>
    <submittedName>
        <fullName evidence="10">Rieske 2Fe-2S domain-containing protein</fullName>
    </submittedName>
</protein>
<dbReference type="EMBL" id="WWCM01000014">
    <property type="protein sequence ID" value="MYM41231.1"/>
    <property type="molecule type" value="Genomic_DNA"/>
</dbReference>
<dbReference type="PANTHER" id="PTHR43756:SF5">
    <property type="entry name" value="CHOLINE MONOOXYGENASE, CHLOROPLASTIC"/>
    <property type="match status" value="1"/>
</dbReference>
<organism evidence="10 11">
    <name type="scientific">Duganella qianjiadongensis</name>
    <dbReference type="NCBI Taxonomy" id="2692176"/>
    <lineage>
        <taxon>Bacteria</taxon>
        <taxon>Pseudomonadati</taxon>
        <taxon>Pseudomonadota</taxon>
        <taxon>Betaproteobacteria</taxon>
        <taxon>Burkholderiales</taxon>
        <taxon>Oxalobacteraceae</taxon>
        <taxon>Telluria group</taxon>
        <taxon>Duganella</taxon>
    </lineage>
</organism>
<dbReference type="InterPro" id="IPR015881">
    <property type="entry name" value="ARHD_Rieske_2Fe_2S"/>
</dbReference>
<dbReference type="InterPro" id="IPR017941">
    <property type="entry name" value="Rieske_2Fe-2S"/>
</dbReference>
<evidence type="ECO:0000256" key="7">
    <source>
        <dbReference type="ARBA" id="ARBA00023014"/>
    </source>
</evidence>
<dbReference type="Pfam" id="PF00848">
    <property type="entry name" value="Ring_hydroxyl_A"/>
    <property type="match status" value="1"/>
</dbReference>
<dbReference type="PROSITE" id="PS51296">
    <property type="entry name" value="RIESKE"/>
    <property type="match status" value="1"/>
</dbReference>
<dbReference type="CDD" id="cd03469">
    <property type="entry name" value="Rieske_RO_Alpha_N"/>
    <property type="match status" value="1"/>
</dbReference>
<evidence type="ECO:0000259" key="9">
    <source>
        <dbReference type="PROSITE" id="PS51296"/>
    </source>
</evidence>
<evidence type="ECO:0000256" key="1">
    <source>
        <dbReference type="ARBA" id="ARBA00001962"/>
    </source>
</evidence>
<dbReference type="Proteomes" id="UP000478090">
    <property type="component" value="Unassembled WGS sequence"/>
</dbReference>
<comment type="similarity">
    <text evidence="2">Belongs to the bacterial ring-hydroxylating dioxygenase alpha subunit family.</text>
</comment>
<dbReference type="InterPro" id="IPR036922">
    <property type="entry name" value="Rieske_2Fe-2S_sf"/>
</dbReference>
<dbReference type="RefSeq" id="WP_161040551.1">
    <property type="nucleotide sequence ID" value="NZ_WWCM01000014.1"/>
</dbReference>
<sequence length="337" mass="38570">MSTAQVLRDQFWHLLCHRAELPKNGDYVRLNWLDQEVVLFNDSGDIVVFDNRCPHRGVRFFSEDHGNGAISCPYHGWGYRNGALHIPCREHYDPAVLEGVKLGKLQSEWCADFLFVSPAPRMTLEEQLGPTYDQLATISFNIVERADFNVGYFECDWQVAVENALEPLHVPYVHPETLGLLGLANDDNTLHEWTSVLRAEISDEPRFKKLRSIKRLFNIDEQYEGYQSIFMFPFSMLSTTFGYSYSLQNFFPTAEAHRTYFRSRLYTAATKSPAAAEALKPFFESSAQVNRQVFDEDHAICRRVAHDFRSSGAGLLAPGEEKIGHFRACLARVEETL</sequence>
<keyword evidence="11" id="KW-1185">Reference proteome</keyword>
<dbReference type="Gene3D" id="2.102.10.10">
    <property type="entry name" value="Rieske [2Fe-2S] iron-sulphur domain"/>
    <property type="match status" value="1"/>
</dbReference>
<keyword evidence="4" id="KW-0479">Metal-binding</keyword>
<evidence type="ECO:0000256" key="4">
    <source>
        <dbReference type="ARBA" id="ARBA00022723"/>
    </source>
</evidence>
<dbReference type="SUPFAM" id="SSF50022">
    <property type="entry name" value="ISP domain"/>
    <property type="match status" value="1"/>
</dbReference>
<dbReference type="SUPFAM" id="SSF55961">
    <property type="entry name" value="Bet v1-like"/>
    <property type="match status" value="1"/>
</dbReference>
<reference evidence="10 11" key="1">
    <citation type="submission" date="2019-12" db="EMBL/GenBank/DDBJ databases">
        <title>Novel species isolated from a subtropical stream in China.</title>
        <authorList>
            <person name="Lu H."/>
        </authorList>
    </citation>
    <scope>NUCLEOTIDE SEQUENCE [LARGE SCALE GENOMIC DNA]</scope>
    <source>
        <strain evidence="10 11">CY13W</strain>
    </source>
</reference>
<evidence type="ECO:0000256" key="5">
    <source>
        <dbReference type="ARBA" id="ARBA00023002"/>
    </source>
</evidence>
<accession>A0ABW9VP84</accession>